<sequence length="190" mass="21848">MWEDYTWMNEPAHIDAKEDSFTFITNGDTDFWRNTYYQFNRMTGHALLKDVSSGHFQCSGTFRMNPKNTYDQVGILIYVDEDTWIKCSVEYIPEGPSHLGAVVTSYGYSDWSSQDYSNLHISDEIKFEVTCNSNDVEIYFIHESGKKEQIRIAHLHTPKGTESIKVGPYACSPNELNEGFKAEVLSWSLV</sequence>
<gene>
    <name evidence="1" type="ORF">QYB97_18130</name>
</gene>
<dbReference type="PANTHER" id="PTHR35332:SF2">
    <property type="entry name" value="REGULATION OF ENOLASE PROTEIN 1"/>
    <property type="match status" value="1"/>
</dbReference>
<organism evidence="1 2">
    <name type="scientific">Fictibacillus fluitans</name>
    <dbReference type="NCBI Taxonomy" id="3058422"/>
    <lineage>
        <taxon>Bacteria</taxon>
        <taxon>Bacillati</taxon>
        <taxon>Bacillota</taxon>
        <taxon>Bacilli</taxon>
        <taxon>Bacillales</taxon>
        <taxon>Fictibacillaceae</taxon>
        <taxon>Fictibacillus</taxon>
    </lineage>
</organism>
<dbReference type="EMBL" id="JAUHTR010000011">
    <property type="protein sequence ID" value="MDN4526405.1"/>
    <property type="molecule type" value="Genomic_DNA"/>
</dbReference>
<dbReference type="Pfam" id="PF07081">
    <property type="entry name" value="DUF1349"/>
    <property type="match status" value="1"/>
</dbReference>
<comment type="caution">
    <text evidence="1">The sequence shown here is derived from an EMBL/GenBank/DDBJ whole genome shotgun (WGS) entry which is preliminary data.</text>
</comment>
<proteinExistence type="predicted"/>
<dbReference type="Gene3D" id="2.60.120.200">
    <property type="match status" value="1"/>
</dbReference>
<name>A0ABT8I077_9BACL</name>
<evidence type="ECO:0000313" key="1">
    <source>
        <dbReference type="EMBL" id="MDN4526405.1"/>
    </source>
</evidence>
<dbReference type="InterPro" id="IPR013320">
    <property type="entry name" value="ConA-like_dom_sf"/>
</dbReference>
<reference evidence="1" key="1">
    <citation type="submission" date="2023-07" db="EMBL/GenBank/DDBJ databases">
        <title>Fictibacillus sp. isolated from freshwater pond.</title>
        <authorList>
            <person name="Kirdat K."/>
            <person name="Bhat A."/>
            <person name="Mourya A."/>
            <person name="Yadav A."/>
        </authorList>
    </citation>
    <scope>NUCLEOTIDE SEQUENCE</scope>
    <source>
        <strain evidence="1">NE201</strain>
    </source>
</reference>
<evidence type="ECO:0000313" key="2">
    <source>
        <dbReference type="Proteomes" id="UP001172721"/>
    </source>
</evidence>
<dbReference type="PANTHER" id="PTHR35332">
    <property type="entry name" value="REGULATION OF ENOLASE PROTEIN 1"/>
    <property type="match status" value="1"/>
</dbReference>
<protein>
    <submittedName>
        <fullName evidence="1">DUF1349 domain-containing protein</fullName>
    </submittedName>
</protein>
<dbReference type="SUPFAM" id="SSF49899">
    <property type="entry name" value="Concanavalin A-like lectins/glucanases"/>
    <property type="match status" value="1"/>
</dbReference>
<dbReference type="Proteomes" id="UP001172721">
    <property type="component" value="Unassembled WGS sequence"/>
</dbReference>
<accession>A0ABT8I077</accession>
<dbReference type="InterPro" id="IPR009784">
    <property type="entry name" value="DUF1349"/>
</dbReference>
<dbReference type="RefSeq" id="WP_301167433.1">
    <property type="nucleotide sequence ID" value="NZ_JAUHTR010000011.1"/>
</dbReference>
<keyword evidence="2" id="KW-1185">Reference proteome</keyword>